<gene>
    <name evidence="2" type="ORF">A4X13_0g713</name>
</gene>
<dbReference type="Proteomes" id="UP000077521">
    <property type="component" value="Unassembled WGS sequence"/>
</dbReference>
<dbReference type="Gene3D" id="3.30.1370.110">
    <property type="match status" value="1"/>
</dbReference>
<evidence type="ECO:0000256" key="1">
    <source>
        <dbReference type="SAM" id="MobiDB-lite"/>
    </source>
</evidence>
<dbReference type="Pfam" id="PF01713">
    <property type="entry name" value="Smr"/>
    <property type="match status" value="1"/>
</dbReference>
<sequence>MSSNDAIRFLKQHKNQIIGLLKKAFRWYKKSQGGHSGGGGGGGGGQGQGQGGQGGYGGQQYQQQQQYQQPQQNYGGQQQQGGSWGQGPPGGSGQYYPHAPAPGSYPMPNTVPHQSGVKPNHPNFDDNQVNSHNEQYTQLRNQARSEGDAMARCYDQAHAAFGSGDGARASALSKEGHEHKARMEDLNRQASEWIFKANNADESEGTIDLHGLTVKEAIERTENYVRDARRQGRSQIRVVTGKGLHSRDHVAKIKPAIAKLMQDENLSAQVDPRNAGVIIVDLTGSGSRDADALTRDAARSATGNENDCVIM</sequence>
<feature type="compositionally biased region" description="Gly residues" evidence="1">
    <location>
        <begin position="34"/>
        <end position="58"/>
    </location>
</feature>
<dbReference type="PANTHER" id="PTHR47417:SF1">
    <property type="entry name" value="SMR DOMAIN-CONTAINING PROTEIN YPL199C"/>
    <property type="match status" value="1"/>
</dbReference>
<dbReference type="SMART" id="SM00463">
    <property type="entry name" value="SMR"/>
    <property type="match status" value="1"/>
</dbReference>
<dbReference type="InterPro" id="IPR053020">
    <property type="entry name" value="Smr_domain_protein"/>
</dbReference>
<dbReference type="AlphaFoldDB" id="A0A177TSX2"/>
<dbReference type="Pfam" id="PF08590">
    <property type="entry name" value="DUF1771"/>
    <property type="match status" value="1"/>
</dbReference>
<name>A0A177TSX2_9BASI</name>
<dbReference type="PANTHER" id="PTHR47417">
    <property type="entry name" value="SMR DOMAIN-CONTAINING PROTEIN YPL199C"/>
    <property type="match status" value="1"/>
</dbReference>
<reference evidence="2" key="2">
    <citation type="journal article" date="2019" name="IMA Fungus">
        <title>Genome sequencing and comparison of five Tilletia species to identify candidate genes for the detection of regulated species infecting wheat.</title>
        <authorList>
            <person name="Nguyen H.D.T."/>
            <person name="Sultana T."/>
            <person name="Kesanakurti P."/>
            <person name="Hambleton S."/>
        </authorList>
    </citation>
    <scope>NUCLEOTIDE SEQUENCE</scope>
    <source>
        <strain evidence="2">DAOMC 236416</strain>
    </source>
</reference>
<dbReference type="InterPro" id="IPR013899">
    <property type="entry name" value="DUF1771"/>
</dbReference>
<keyword evidence="3" id="KW-1185">Reference proteome</keyword>
<protein>
    <submittedName>
        <fullName evidence="2">Uncharacterized protein</fullName>
    </submittedName>
</protein>
<dbReference type="EMBL" id="LWDF02000023">
    <property type="protein sequence ID" value="KAE8259905.1"/>
    <property type="molecule type" value="Genomic_DNA"/>
</dbReference>
<accession>A0A177TSX2</accession>
<feature type="compositionally biased region" description="Gly residues" evidence="1">
    <location>
        <begin position="78"/>
        <end position="93"/>
    </location>
</feature>
<dbReference type="SUPFAM" id="SSF160443">
    <property type="entry name" value="SMR domain-like"/>
    <property type="match status" value="1"/>
</dbReference>
<dbReference type="InterPro" id="IPR002625">
    <property type="entry name" value="Smr_dom"/>
</dbReference>
<dbReference type="PROSITE" id="PS50828">
    <property type="entry name" value="SMR"/>
    <property type="match status" value="1"/>
</dbReference>
<reference evidence="2" key="1">
    <citation type="submission" date="2016-04" db="EMBL/GenBank/DDBJ databases">
        <authorList>
            <person name="Nguyen H.D."/>
            <person name="Samba Siva P."/>
            <person name="Cullis J."/>
            <person name="Levesque C.A."/>
            <person name="Hambleton S."/>
        </authorList>
    </citation>
    <scope>NUCLEOTIDE SEQUENCE</scope>
    <source>
        <strain evidence="2">DAOMC 236416</strain>
    </source>
</reference>
<comment type="caution">
    <text evidence="2">The sequence shown here is derived from an EMBL/GenBank/DDBJ whole genome shotgun (WGS) entry which is preliminary data.</text>
</comment>
<dbReference type="InterPro" id="IPR036063">
    <property type="entry name" value="Smr_dom_sf"/>
</dbReference>
<feature type="region of interest" description="Disordered" evidence="1">
    <location>
        <begin position="31"/>
        <end position="130"/>
    </location>
</feature>
<dbReference type="SMART" id="SM01162">
    <property type="entry name" value="DUF1771"/>
    <property type="match status" value="1"/>
</dbReference>
<evidence type="ECO:0000313" key="2">
    <source>
        <dbReference type="EMBL" id="KAE8259905.1"/>
    </source>
</evidence>
<organism evidence="2 3">
    <name type="scientific">Tilletia indica</name>
    <dbReference type="NCBI Taxonomy" id="43049"/>
    <lineage>
        <taxon>Eukaryota</taxon>
        <taxon>Fungi</taxon>
        <taxon>Dikarya</taxon>
        <taxon>Basidiomycota</taxon>
        <taxon>Ustilaginomycotina</taxon>
        <taxon>Exobasidiomycetes</taxon>
        <taxon>Tilletiales</taxon>
        <taxon>Tilletiaceae</taxon>
        <taxon>Tilletia</taxon>
    </lineage>
</organism>
<proteinExistence type="predicted"/>
<feature type="compositionally biased region" description="Low complexity" evidence="1">
    <location>
        <begin position="59"/>
        <end position="77"/>
    </location>
</feature>
<evidence type="ECO:0000313" key="3">
    <source>
        <dbReference type="Proteomes" id="UP000077521"/>
    </source>
</evidence>